<dbReference type="AlphaFoldDB" id="A0A9E8ZDP1"/>
<dbReference type="Proteomes" id="UP001163152">
    <property type="component" value="Chromosome"/>
</dbReference>
<evidence type="ECO:0000313" key="1">
    <source>
        <dbReference type="EMBL" id="WAL61404.1"/>
    </source>
</evidence>
<protein>
    <submittedName>
        <fullName evidence="1">AAA-like domain-containing protein</fullName>
    </submittedName>
</protein>
<dbReference type="Gene3D" id="3.40.50.300">
    <property type="entry name" value="P-loop containing nucleotide triphosphate hydrolases"/>
    <property type="match status" value="1"/>
</dbReference>
<evidence type="ECO:0000313" key="2">
    <source>
        <dbReference type="Proteomes" id="UP001163152"/>
    </source>
</evidence>
<keyword evidence="2" id="KW-1185">Reference proteome</keyword>
<name>A0A9E8ZDP1_9CYAN</name>
<dbReference type="KEGG" id="tsin:OXH18_05275"/>
<gene>
    <name evidence="1" type="ORF">OXH18_05275</name>
</gene>
<dbReference type="RefSeq" id="WP_268611357.1">
    <property type="nucleotide sequence ID" value="NZ_CP113797.1"/>
</dbReference>
<sequence>MKPSKEDFQLGDYRPEWGNSSLPNSEFYIERPLVTTCDLHDGLVHTSDHTPSFLTVEAACHAAILQPGALLRIKGAEQMGKTSLLLRLLHQKAQQNFDVALLSLKAVEPSMLQDIDALLQWFCQQVTVALQLPNYLDDYWDDVFGSSISCKSYFEEYLLLQSSQPLVLALDDVDRLFPYIEVADEFLGLLRAWHEDAKTRDTWKKVRLVLSHTADVYIPLNLHKSPFNVGVPIELIGFTQTQVQTF</sequence>
<dbReference type="SUPFAM" id="SSF52540">
    <property type="entry name" value="P-loop containing nucleoside triphosphate hydrolases"/>
    <property type="match status" value="1"/>
</dbReference>
<dbReference type="InterPro" id="IPR027417">
    <property type="entry name" value="P-loop_NTPase"/>
</dbReference>
<organism evidence="1 2">
    <name type="scientific">Thermocoleostomius sinensis A174</name>
    <dbReference type="NCBI Taxonomy" id="2016057"/>
    <lineage>
        <taxon>Bacteria</taxon>
        <taxon>Bacillati</taxon>
        <taxon>Cyanobacteriota</taxon>
        <taxon>Cyanophyceae</taxon>
        <taxon>Oculatellales</taxon>
        <taxon>Oculatellaceae</taxon>
        <taxon>Thermocoleostomius</taxon>
    </lineage>
</organism>
<accession>A0A9E8ZDP1</accession>
<dbReference type="Pfam" id="PF14516">
    <property type="entry name" value="AAA_35"/>
    <property type="match status" value="1"/>
</dbReference>
<dbReference type="EMBL" id="CP113797">
    <property type="protein sequence ID" value="WAL61404.1"/>
    <property type="molecule type" value="Genomic_DNA"/>
</dbReference>
<proteinExistence type="predicted"/>
<reference evidence="1" key="1">
    <citation type="submission" date="2022-12" db="EMBL/GenBank/DDBJ databases">
        <title>Polyphasic identification of a Novel Hot-Spring Cyanobacterium Ocullathermofonsia sinensis gen nov. sp. nov. and Genomic Insights on its Adaptations to the Thermal Habitat.</title>
        <authorList>
            <person name="Daroch M."/>
            <person name="Tang J."/>
            <person name="Jiang Y."/>
        </authorList>
    </citation>
    <scope>NUCLEOTIDE SEQUENCE</scope>
    <source>
        <strain evidence="1">PKUAC-SCTA174</strain>
    </source>
</reference>